<dbReference type="HAMAP" id="MF_00639">
    <property type="entry name" value="MurD"/>
    <property type="match status" value="1"/>
</dbReference>
<keyword evidence="7 8" id="KW-0133">Cell shape</keyword>
<keyword evidence="7 8" id="KW-0132">Cell division</keyword>
<dbReference type="UniPathway" id="UPA00219"/>
<evidence type="ECO:0000313" key="11">
    <source>
        <dbReference type="EMBL" id="KKU34274.1"/>
    </source>
</evidence>
<evidence type="ECO:0000256" key="5">
    <source>
        <dbReference type="ARBA" id="ARBA00022741"/>
    </source>
</evidence>
<evidence type="ECO:0000256" key="1">
    <source>
        <dbReference type="ARBA" id="ARBA00004496"/>
    </source>
</evidence>
<evidence type="ECO:0000256" key="3">
    <source>
        <dbReference type="ARBA" id="ARBA00022490"/>
    </source>
</evidence>
<sequence length="495" mass="54932">MSFPFFSPKDLQGAVVTVMGLGRHKKGSGVGAVKWLMRHGAQVVITDLKSEDELKESVAEVMLWYDEYRRAYPDREISKPIFTLGEHKEDDFQNAQLVVQNPGVPRESKFVQLARRQGITVESDVSLFLRFCPFPVYAITGTRGKSTTTAWLGEMLKTLHPKTVIAGNILHSPLEDLDWLLEESAPVPIVLELSSWLLESLENVEKPAEIAILTNVYKDHLDRYESFTHYKQAKELIFHHQTKKQVAILNADQEITKEIATRLSARTLWFSLSHLQGKEGAWVEEEKIVCELQGERKEICAVSELLLLGEHNVANALAAILGAMVAGVSLESIRQTLKTFTGLPGRQQKVFEKDGVVYVNDTSATSPEGVIAALKRFDDHPIILLAGGNTKGFTYEEMGEWIQKTCKQVILFDGTGTQMIEDAMKGVVPVKRVSSMKEAVMFASESAQSGDIVLLSPGGSSFALFKNEFDRGDQFNIAVAGLSFLSTSKKTAVIQ</sequence>
<feature type="domain" description="Mur ligase central" evidence="10">
    <location>
        <begin position="139"/>
        <end position="321"/>
    </location>
</feature>
<feature type="binding site" evidence="7">
    <location>
        <begin position="141"/>
        <end position="147"/>
    </location>
    <ligand>
        <name>ATP</name>
        <dbReference type="ChEBI" id="CHEBI:30616"/>
    </ligand>
</feature>
<evidence type="ECO:0000256" key="8">
    <source>
        <dbReference type="RuleBase" id="RU003664"/>
    </source>
</evidence>
<dbReference type="Gene3D" id="3.40.1190.10">
    <property type="entry name" value="Mur-like, catalytic domain"/>
    <property type="match status" value="1"/>
</dbReference>
<dbReference type="NCBIfam" id="TIGR01087">
    <property type="entry name" value="murD"/>
    <property type="match status" value="1"/>
</dbReference>
<dbReference type="Pfam" id="PF02875">
    <property type="entry name" value="Mur_ligase_C"/>
    <property type="match status" value="1"/>
</dbReference>
<dbReference type="GO" id="GO:0071555">
    <property type="term" value="P:cell wall organization"/>
    <property type="evidence" value="ECO:0007669"/>
    <property type="project" value="UniProtKB-KW"/>
</dbReference>
<dbReference type="SUPFAM" id="SSF53623">
    <property type="entry name" value="MurD-like peptide ligases, catalytic domain"/>
    <property type="match status" value="1"/>
</dbReference>
<protein>
    <recommendedName>
        <fullName evidence="7 8">UDP-N-acetylmuramoylalanine--D-glutamate ligase</fullName>
        <ecNumber evidence="7 8">6.3.2.9</ecNumber>
    </recommendedName>
    <alternativeName>
        <fullName evidence="7">D-glutamic acid-adding enzyme</fullName>
    </alternativeName>
    <alternativeName>
        <fullName evidence="7">UDP-N-acetylmuramoyl-L-alanyl-D-glutamate synthetase</fullName>
    </alternativeName>
</protein>
<evidence type="ECO:0000259" key="9">
    <source>
        <dbReference type="Pfam" id="PF02875"/>
    </source>
</evidence>
<comment type="function">
    <text evidence="7 8">Cell wall formation. Catalyzes the addition of glutamate to the nucleotide precursor UDP-N-acetylmuramoyl-L-alanine (UMA).</text>
</comment>
<keyword evidence="4 7" id="KW-0436">Ligase</keyword>
<dbReference type="PATRIC" id="fig|1619001.3.peg.183"/>
<evidence type="ECO:0000313" key="12">
    <source>
        <dbReference type="Proteomes" id="UP000034705"/>
    </source>
</evidence>
<dbReference type="SUPFAM" id="SSF51984">
    <property type="entry name" value="MurCD N-terminal domain"/>
    <property type="match status" value="1"/>
</dbReference>
<organism evidence="11 12">
    <name type="scientific">Candidatus Uhrbacteria bacterium GW2011_GWF2_46_218</name>
    <dbReference type="NCBI Taxonomy" id="1619001"/>
    <lineage>
        <taxon>Bacteria</taxon>
        <taxon>Candidatus Uhriibacteriota</taxon>
    </lineage>
</organism>
<comment type="caution">
    <text evidence="11">The sequence shown here is derived from an EMBL/GenBank/DDBJ whole genome shotgun (WGS) entry which is preliminary data.</text>
</comment>
<dbReference type="Proteomes" id="UP000034705">
    <property type="component" value="Unassembled WGS sequence"/>
</dbReference>
<dbReference type="InterPro" id="IPR005762">
    <property type="entry name" value="MurD"/>
</dbReference>
<dbReference type="InterPro" id="IPR036565">
    <property type="entry name" value="Mur-like_cat_sf"/>
</dbReference>
<name>A0A0G1PNA0_9BACT</name>
<feature type="domain" description="Mur ligase C-terminal" evidence="9">
    <location>
        <begin position="345"/>
        <end position="457"/>
    </location>
</feature>
<keyword evidence="5 7" id="KW-0547">Nucleotide-binding</keyword>
<dbReference type="Pfam" id="PF08245">
    <property type="entry name" value="Mur_ligase_M"/>
    <property type="match status" value="1"/>
</dbReference>
<dbReference type="Gene3D" id="3.90.190.20">
    <property type="entry name" value="Mur ligase, C-terminal domain"/>
    <property type="match status" value="1"/>
</dbReference>
<dbReference type="InterPro" id="IPR013221">
    <property type="entry name" value="Mur_ligase_cen"/>
</dbReference>
<keyword evidence="6 7" id="KW-0067">ATP-binding</keyword>
<comment type="subcellular location">
    <subcellularLocation>
        <location evidence="1 7 8">Cytoplasm</location>
    </subcellularLocation>
</comment>
<comment type="catalytic activity">
    <reaction evidence="7 8">
        <text>UDP-N-acetyl-alpha-D-muramoyl-L-alanine + D-glutamate + ATP = UDP-N-acetyl-alpha-D-muramoyl-L-alanyl-D-glutamate + ADP + phosphate + H(+)</text>
        <dbReference type="Rhea" id="RHEA:16429"/>
        <dbReference type="ChEBI" id="CHEBI:15378"/>
        <dbReference type="ChEBI" id="CHEBI:29986"/>
        <dbReference type="ChEBI" id="CHEBI:30616"/>
        <dbReference type="ChEBI" id="CHEBI:43474"/>
        <dbReference type="ChEBI" id="CHEBI:83898"/>
        <dbReference type="ChEBI" id="CHEBI:83900"/>
        <dbReference type="ChEBI" id="CHEBI:456216"/>
        <dbReference type="EC" id="6.3.2.9"/>
    </reaction>
</comment>
<dbReference type="GO" id="GO:0008360">
    <property type="term" value="P:regulation of cell shape"/>
    <property type="evidence" value="ECO:0007669"/>
    <property type="project" value="UniProtKB-KW"/>
</dbReference>
<comment type="pathway">
    <text evidence="2 7 8">Cell wall biogenesis; peptidoglycan biosynthesis.</text>
</comment>
<dbReference type="GO" id="GO:0051301">
    <property type="term" value="P:cell division"/>
    <property type="evidence" value="ECO:0007669"/>
    <property type="project" value="UniProtKB-KW"/>
</dbReference>
<accession>A0A0G1PNA0</accession>
<keyword evidence="7 8" id="KW-0961">Cell wall biogenesis/degradation</keyword>
<gene>
    <name evidence="7" type="primary">murD</name>
    <name evidence="11" type="ORF">UX45_C0002G0071</name>
</gene>
<keyword evidence="7 8" id="KW-0573">Peptidoglycan synthesis</keyword>
<evidence type="ECO:0000256" key="6">
    <source>
        <dbReference type="ARBA" id="ARBA00022840"/>
    </source>
</evidence>
<proteinExistence type="inferred from homology"/>
<dbReference type="InterPro" id="IPR004101">
    <property type="entry name" value="Mur_ligase_C"/>
</dbReference>
<dbReference type="PANTHER" id="PTHR43692:SF1">
    <property type="entry name" value="UDP-N-ACETYLMURAMOYLALANINE--D-GLUTAMATE LIGASE"/>
    <property type="match status" value="1"/>
</dbReference>
<evidence type="ECO:0000259" key="10">
    <source>
        <dbReference type="Pfam" id="PF08245"/>
    </source>
</evidence>
<keyword evidence="3 7" id="KW-0963">Cytoplasm</keyword>
<dbReference type="GO" id="GO:0005524">
    <property type="term" value="F:ATP binding"/>
    <property type="evidence" value="ECO:0007669"/>
    <property type="project" value="UniProtKB-UniRule"/>
</dbReference>
<dbReference type="AlphaFoldDB" id="A0A0G1PNA0"/>
<dbReference type="EMBL" id="LCMG01000002">
    <property type="protein sequence ID" value="KKU34274.1"/>
    <property type="molecule type" value="Genomic_DNA"/>
</dbReference>
<evidence type="ECO:0000256" key="4">
    <source>
        <dbReference type="ARBA" id="ARBA00022598"/>
    </source>
</evidence>
<dbReference type="PANTHER" id="PTHR43692">
    <property type="entry name" value="UDP-N-ACETYLMURAMOYLALANINE--D-GLUTAMATE LIGASE"/>
    <property type="match status" value="1"/>
</dbReference>
<dbReference type="Pfam" id="PF21799">
    <property type="entry name" value="MurD-like_N"/>
    <property type="match status" value="1"/>
</dbReference>
<dbReference type="GO" id="GO:0005737">
    <property type="term" value="C:cytoplasm"/>
    <property type="evidence" value="ECO:0007669"/>
    <property type="project" value="UniProtKB-SubCell"/>
</dbReference>
<dbReference type="Gene3D" id="3.40.50.720">
    <property type="entry name" value="NAD(P)-binding Rossmann-like Domain"/>
    <property type="match status" value="1"/>
</dbReference>
<keyword evidence="7 8" id="KW-0131">Cell cycle</keyword>
<dbReference type="InterPro" id="IPR036615">
    <property type="entry name" value="Mur_ligase_C_dom_sf"/>
</dbReference>
<evidence type="ECO:0000256" key="7">
    <source>
        <dbReference type="HAMAP-Rule" id="MF_00639"/>
    </source>
</evidence>
<dbReference type="SUPFAM" id="SSF53244">
    <property type="entry name" value="MurD-like peptide ligases, peptide-binding domain"/>
    <property type="match status" value="1"/>
</dbReference>
<dbReference type="EC" id="6.3.2.9" evidence="7 8"/>
<evidence type="ECO:0000256" key="2">
    <source>
        <dbReference type="ARBA" id="ARBA00004752"/>
    </source>
</evidence>
<dbReference type="GO" id="GO:0009252">
    <property type="term" value="P:peptidoglycan biosynthetic process"/>
    <property type="evidence" value="ECO:0007669"/>
    <property type="project" value="UniProtKB-UniRule"/>
</dbReference>
<reference evidence="11 12" key="1">
    <citation type="journal article" date="2015" name="Nature">
        <title>rRNA introns, odd ribosomes, and small enigmatic genomes across a large radiation of phyla.</title>
        <authorList>
            <person name="Brown C.T."/>
            <person name="Hug L.A."/>
            <person name="Thomas B.C."/>
            <person name="Sharon I."/>
            <person name="Castelle C.J."/>
            <person name="Singh A."/>
            <person name="Wilkins M.J."/>
            <person name="Williams K.H."/>
            <person name="Banfield J.F."/>
        </authorList>
    </citation>
    <scope>NUCLEOTIDE SEQUENCE [LARGE SCALE GENOMIC DNA]</scope>
</reference>
<dbReference type="GO" id="GO:0008764">
    <property type="term" value="F:UDP-N-acetylmuramoylalanine-D-glutamate ligase activity"/>
    <property type="evidence" value="ECO:0007669"/>
    <property type="project" value="UniProtKB-UniRule"/>
</dbReference>
<comment type="similarity">
    <text evidence="7">Belongs to the MurCDEF family.</text>
</comment>